<dbReference type="Pfam" id="PF20149">
    <property type="entry name" value="DUF6532"/>
    <property type="match status" value="1"/>
</dbReference>
<keyword evidence="3" id="KW-1185">Reference proteome</keyword>
<sequence>MHSLGSTTPCLDAYVKSSSGSEYHLSVVIVILIARFVTSHPQTPIEVAAPDKPGGKLPLRRQHARLIACLDVAIDPVLLKTFSENAFPLLPEKRHRHREALLTAAVESGSGDIEEELKSNKDYAQWLATIPDGRVNNIKNNCKKVATNKVVELYRLDTSDPEACKTRVAQLKRRLPDYLLIFPEDPKTGKADMGKPFLHSMIIHILSTAAGITDAIPCHLLALASVAAYRALDEWSTGVHTPRNFTADRSKTIYKDQLCSLENLANNPNNTATHHALLRKIFKLAFPSVLNLQRHDADEGGQPVPQGAEIIINLD</sequence>
<name>A0AAW0FER1_9APHY</name>
<comment type="caution">
    <text evidence="2">The sequence shown here is derived from an EMBL/GenBank/DDBJ whole genome shotgun (WGS) entry which is preliminary data.</text>
</comment>
<proteinExistence type="predicted"/>
<dbReference type="InterPro" id="IPR045341">
    <property type="entry name" value="DUF6532"/>
</dbReference>
<feature type="domain" description="DUF6532" evidence="1">
    <location>
        <begin position="82"/>
        <end position="263"/>
    </location>
</feature>
<dbReference type="Proteomes" id="UP001385951">
    <property type="component" value="Unassembled WGS sequence"/>
</dbReference>
<evidence type="ECO:0000313" key="3">
    <source>
        <dbReference type="Proteomes" id="UP001385951"/>
    </source>
</evidence>
<dbReference type="AlphaFoldDB" id="A0AAW0FER1"/>
<protein>
    <recommendedName>
        <fullName evidence="1">DUF6532 domain-containing protein</fullName>
    </recommendedName>
</protein>
<reference evidence="2 3" key="1">
    <citation type="submission" date="2022-09" db="EMBL/GenBank/DDBJ databases">
        <authorList>
            <person name="Palmer J.M."/>
        </authorList>
    </citation>
    <scope>NUCLEOTIDE SEQUENCE [LARGE SCALE GENOMIC DNA]</scope>
    <source>
        <strain evidence="2 3">DSM 7382</strain>
    </source>
</reference>
<organism evidence="2 3">
    <name type="scientific">Cerrena zonata</name>
    <dbReference type="NCBI Taxonomy" id="2478898"/>
    <lineage>
        <taxon>Eukaryota</taxon>
        <taxon>Fungi</taxon>
        <taxon>Dikarya</taxon>
        <taxon>Basidiomycota</taxon>
        <taxon>Agaricomycotina</taxon>
        <taxon>Agaricomycetes</taxon>
        <taxon>Polyporales</taxon>
        <taxon>Cerrenaceae</taxon>
        <taxon>Cerrena</taxon>
    </lineage>
</organism>
<evidence type="ECO:0000313" key="2">
    <source>
        <dbReference type="EMBL" id="KAK7679226.1"/>
    </source>
</evidence>
<accession>A0AAW0FER1</accession>
<evidence type="ECO:0000259" key="1">
    <source>
        <dbReference type="Pfam" id="PF20149"/>
    </source>
</evidence>
<gene>
    <name evidence="2" type="ORF">QCA50_017804</name>
</gene>
<dbReference type="EMBL" id="JASBNA010000062">
    <property type="protein sequence ID" value="KAK7679226.1"/>
    <property type="molecule type" value="Genomic_DNA"/>
</dbReference>